<evidence type="ECO:0000259" key="3">
    <source>
        <dbReference type="PROSITE" id="PS51649"/>
    </source>
</evidence>
<dbReference type="PROSITE" id="PS51649">
    <property type="entry name" value="NPH3"/>
    <property type="match status" value="1"/>
</dbReference>
<dbReference type="InterPro" id="IPR043454">
    <property type="entry name" value="NPH3/RPT2-like"/>
</dbReference>
<dbReference type="EMBL" id="CACTIH010005994">
    <property type="protein sequence ID" value="CAA3003631.1"/>
    <property type="molecule type" value="Genomic_DNA"/>
</dbReference>
<evidence type="ECO:0000256" key="2">
    <source>
        <dbReference type="PROSITE-ProRule" id="PRU00982"/>
    </source>
</evidence>
<dbReference type="AlphaFoldDB" id="A0A8S0TEL7"/>
<sequence length="145" mass="16589">MIRLLGITNFLGASPVTKAELTRRSGMQFEEATLNDLLLPAQSSNDHNASYDIDLDKIVLESFLRHWKRQTPTSENQSLRLIRKAGKLIDSYLQVVAKDAYIPVQKVLSLAEALPRTARPEHDDLFKAINICRKPVMERHREYCN</sequence>
<evidence type="ECO:0000313" key="4">
    <source>
        <dbReference type="EMBL" id="CAA3003631.1"/>
    </source>
</evidence>
<dbReference type="InterPro" id="IPR027356">
    <property type="entry name" value="NPH3_dom"/>
</dbReference>
<organism evidence="4 5">
    <name type="scientific">Olea europaea subsp. europaea</name>
    <dbReference type="NCBI Taxonomy" id="158383"/>
    <lineage>
        <taxon>Eukaryota</taxon>
        <taxon>Viridiplantae</taxon>
        <taxon>Streptophyta</taxon>
        <taxon>Embryophyta</taxon>
        <taxon>Tracheophyta</taxon>
        <taxon>Spermatophyta</taxon>
        <taxon>Magnoliopsida</taxon>
        <taxon>eudicotyledons</taxon>
        <taxon>Gunneridae</taxon>
        <taxon>Pentapetalae</taxon>
        <taxon>asterids</taxon>
        <taxon>lamiids</taxon>
        <taxon>Lamiales</taxon>
        <taxon>Oleaceae</taxon>
        <taxon>Oleeae</taxon>
        <taxon>Olea</taxon>
    </lineage>
</organism>
<gene>
    <name evidence="4" type="ORF">OLEA9_A066992</name>
</gene>
<protein>
    <recommendedName>
        <fullName evidence="3">NPH3 domain-containing protein</fullName>
    </recommendedName>
</protein>
<dbReference type="PANTHER" id="PTHR32370">
    <property type="entry name" value="OS12G0117600 PROTEIN"/>
    <property type="match status" value="1"/>
</dbReference>
<comment type="similarity">
    <text evidence="2">Belongs to the NPH3 family.</text>
</comment>
<dbReference type="OrthoDB" id="624345at2759"/>
<evidence type="ECO:0000313" key="5">
    <source>
        <dbReference type="Proteomes" id="UP000594638"/>
    </source>
</evidence>
<dbReference type="Gramene" id="OE9A066992T1">
    <property type="protein sequence ID" value="OE9A066992C1"/>
    <property type="gene ID" value="OE9A066992"/>
</dbReference>
<accession>A0A8S0TEL7</accession>
<dbReference type="Proteomes" id="UP000594638">
    <property type="component" value="Unassembled WGS sequence"/>
</dbReference>
<name>A0A8S0TEL7_OLEEU</name>
<dbReference type="Pfam" id="PF03000">
    <property type="entry name" value="NPH3"/>
    <property type="match status" value="1"/>
</dbReference>
<feature type="domain" description="NPH3" evidence="3">
    <location>
        <begin position="1"/>
        <end position="145"/>
    </location>
</feature>
<evidence type="ECO:0000256" key="1">
    <source>
        <dbReference type="ARBA" id="ARBA00022786"/>
    </source>
</evidence>
<proteinExistence type="inferred from homology"/>
<reference evidence="4 5" key="1">
    <citation type="submission" date="2019-12" db="EMBL/GenBank/DDBJ databases">
        <authorList>
            <person name="Alioto T."/>
            <person name="Alioto T."/>
            <person name="Gomez Garrido J."/>
        </authorList>
    </citation>
    <scope>NUCLEOTIDE SEQUENCE [LARGE SCALE GENOMIC DNA]</scope>
</reference>
<comment type="caution">
    <text evidence="4">The sequence shown here is derived from an EMBL/GenBank/DDBJ whole genome shotgun (WGS) entry which is preliminary data.</text>
</comment>
<keyword evidence="5" id="KW-1185">Reference proteome</keyword>
<keyword evidence="1" id="KW-0833">Ubl conjugation pathway</keyword>